<gene>
    <name evidence="2" type="ORF">MetexDRAFT_5057</name>
</gene>
<protein>
    <submittedName>
        <fullName evidence="2">Uncharacterized protein</fullName>
    </submittedName>
</protein>
<accession>H1KQZ4</accession>
<evidence type="ECO:0000313" key="2">
    <source>
        <dbReference type="EMBL" id="EHP90053.1"/>
    </source>
</evidence>
<sequence>MSDPTNANASPNVQPCPSPTAMASDPVDGRENASAGGEHKSSLTPKVTHSTDGVSADGSTASASASPTTREDDPSSTSADGNDPFGMPGMAREPRSTGERDDLASIDGDEPVADCLNRELQQCMRLGSIADEVEHDVRQQHGRVKQSLDEAMDEVHEAIKAVFSVALLLSDLSSEAVGEFIAGLKIYDKSGKYKKLPWRNEYAENPALALCRVAFPRTSDSERSKRAKTILYGLGKFTKAAEFDEWHRGEHSYGDGKKGRGKAAAYQEAAEALASPLAEAEQQRLVDSEGQLLLSREPIFRVRIDLGPISPGWLTGGSMHVTSEGELSLYGPLTRDPKRVAPALARSLKDTSVPLETHPLFPLLQSISLAQQLLLAKYVQKKHAVVPTQPRIMLLRRSGGAFPVLDVRFGYQKARPNLSVQLPDVLPTLPAGETFFLDVQAQTALLSAAEKGEEVSFEAPTSAGQPFTFKYRDGHTAKAAVLVHDTALTHPVHVLTSLHGGGWPISFSFSTAEAAEFQERYKFVERAYGRNLKKRLLQRPLVWDVRWDGSSEQIILDISVGAQVSLGITVGRAARCPADIDDQSFGASEINKFSRLLTKLNFEEVSATLHNRLLVFSGSWLSVDFEFEIPALYKYGYDVHSATLEHSSCEWWNACPALTRADPTRTPELYLLRDVISSIEAA</sequence>
<feature type="compositionally biased region" description="Basic and acidic residues" evidence="1">
    <location>
        <begin position="92"/>
        <end position="103"/>
    </location>
</feature>
<dbReference type="EMBL" id="AGJK01000216">
    <property type="protein sequence ID" value="EHP90053.1"/>
    <property type="molecule type" value="Genomic_DNA"/>
</dbReference>
<dbReference type="PATRIC" id="fig|882800.3.peg.4945"/>
<dbReference type="Proteomes" id="UP000004382">
    <property type="component" value="Unassembled WGS sequence"/>
</dbReference>
<dbReference type="AlphaFoldDB" id="H1KQZ4"/>
<proteinExistence type="predicted"/>
<feature type="compositionally biased region" description="Polar residues" evidence="1">
    <location>
        <begin position="42"/>
        <end position="53"/>
    </location>
</feature>
<reference evidence="2 3" key="1">
    <citation type="submission" date="2011-09" db="EMBL/GenBank/DDBJ databases">
        <title>The draft genome of Methylobacterium extorquens DSM 13060.</title>
        <authorList>
            <consortium name="US DOE Joint Genome Institute (JGI-PGF)"/>
            <person name="Lucas S."/>
            <person name="Han J."/>
            <person name="Lapidus A."/>
            <person name="Cheng J.-F."/>
            <person name="Goodwin L."/>
            <person name="Pitluck S."/>
            <person name="Peters L."/>
            <person name="Land M.L."/>
            <person name="Hauser L."/>
            <person name="Koskimaki J."/>
            <person name="Halonen O."/>
            <person name="Pirttila A."/>
            <person name="Frank C."/>
            <person name="Woyke T.J."/>
        </authorList>
    </citation>
    <scope>NUCLEOTIDE SEQUENCE [LARGE SCALE GENOMIC DNA]</scope>
    <source>
        <strain evidence="2 3">DSM 13060</strain>
    </source>
</reference>
<feature type="compositionally biased region" description="Low complexity" evidence="1">
    <location>
        <begin position="55"/>
        <end position="68"/>
    </location>
</feature>
<name>H1KQZ4_METEX</name>
<feature type="compositionally biased region" description="Basic and acidic residues" evidence="1">
    <location>
        <begin position="27"/>
        <end position="41"/>
    </location>
</feature>
<organism evidence="2 3">
    <name type="scientific">Methylorubrum extorquens DSM 13060</name>
    <dbReference type="NCBI Taxonomy" id="882800"/>
    <lineage>
        <taxon>Bacteria</taxon>
        <taxon>Pseudomonadati</taxon>
        <taxon>Pseudomonadota</taxon>
        <taxon>Alphaproteobacteria</taxon>
        <taxon>Hyphomicrobiales</taxon>
        <taxon>Methylobacteriaceae</taxon>
        <taxon>Methylorubrum</taxon>
    </lineage>
</organism>
<feature type="region of interest" description="Disordered" evidence="1">
    <location>
        <begin position="1"/>
        <end position="108"/>
    </location>
</feature>
<evidence type="ECO:0000313" key="3">
    <source>
        <dbReference type="Proteomes" id="UP000004382"/>
    </source>
</evidence>
<evidence type="ECO:0000256" key="1">
    <source>
        <dbReference type="SAM" id="MobiDB-lite"/>
    </source>
</evidence>
<feature type="compositionally biased region" description="Polar residues" evidence="1">
    <location>
        <begin position="1"/>
        <end position="15"/>
    </location>
</feature>
<comment type="caution">
    <text evidence="2">The sequence shown here is derived from an EMBL/GenBank/DDBJ whole genome shotgun (WGS) entry which is preliminary data.</text>
</comment>